<evidence type="ECO:0000256" key="16">
    <source>
        <dbReference type="ARBA" id="ARBA00023166"/>
    </source>
</evidence>
<comment type="cofactor">
    <cofactor evidence="1">
        <name>FMN</name>
        <dbReference type="ChEBI" id="CHEBI:58210"/>
    </cofactor>
</comment>
<dbReference type="GO" id="GO:0010181">
    <property type="term" value="F:FMN binding"/>
    <property type="evidence" value="ECO:0007669"/>
    <property type="project" value="InterPro"/>
</dbReference>
<reference evidence="21 22" key="1">
    <citation type="submission" date="2014-02" db="EMBL/GenBank/DDBJ databases">
        <title>The genome sequence of the entomopathogenic fungus Metarhizium robertsii ARSEF 2575.</title>
        <authorList>
            <person name="Giuliano Garisto Donzelli B."/>
            <person name="Roe B.A."/>
            <person name="Macmil S.L."/>
            <person name="Krasnoff S.B."/>
            <person name="Gibson D.M."/>
        </authorList>
    </citation>
    <scope>NUCLEOTIDE SEQUENCE [LARGE SCALE GENOMIC DNA]</scope>
    <source>
        <strain evidence="21 22">ARSEF 2575</strain>
    </source>
</reference>
<dbReference type="GO" id="GO:0003958">
    <property type="term" value="F:NADPH-hemoprotein reductase activity"/>
    <property type="evidence" value="ECO:0007669"/>
    <property type="project" value="UniProtKB-EC"/>
</dbReference>
<dbReference type="Proteomes" id="UP000030151">
    <property type="component" value="Unassembled WGS sequence"/>
</dbReference>
<keyword evidence="4" id="KW-0285">Flavoprotein</keyword>
<keyword evidence="12" id="KW-0560">Oxidoreductase</keyword>
<keyword evidence="6" id="KW-0812">Transmembrane</keyword>
<feature type="domain" description="Flavodoxin-like" evidence="19">
    <location>
        <begin position="20"/>
        <end position="172"/>
    </location>
</feature>
<dbReference type="EC" id="1.6.2.4" evidence="18"/>
<evidence type="ECO:0000256" key="14">
    <source>
        <dbReference type="ARBA" id="ARBA00023098"/>
    </source>
</evidence>
<dbReference type="PROSITE" id="PS51384">
    <property type="entry name" value="FAD_FR"/>
    <property type="match status" value="1"/>
</dbReference>
<dbReference type="PANTHER" id="PTHR19384:SF17">
    <property type="entry name" value="NADPH--CYTOCHROME P450 REDUCTASE"/>
    <property type="match status" value="1"/>
</dbReference>
<keyword evidence="14" id="KW-0443">Lipid metabolism</keyword>
<dbReference type="SUPFAM" id="SSF52218">
    <property type="entry name" value="Flavoproteins"/>
    <property type="match status" value="1"/>
</dbReference>
<dbReference type="Gene3D" id="1.20.990.10">
    <property type="entry name" value="NADPH-cytochrome p450 Reductase, Chain A, domain 3"/>
    <property type="match status" value="1"/>
</dbReference>
<evidence type="ECO:0000256" key="15">
    <source>
        <dbReference type="ARBA" id="ARBA00023136"/>
    </source>
</evidence>
<protein>
    <recommendedName>
        <fullName evidence="18">NADPH--hemoprotein reductase</fullName>
        <ecNumber evidence="18">1.6.2.4</ecNumber>
    </recommendedName>
</protein>
<dbReference type="Pfam" id="PF00175">
    <property type="entry name" value="NAD_binding_1"/>
    <property type="match status" value="1"/>
</dbReference>
<evidence type="ECO:0000313" key="22">
    <source>
        <dbReference type="Proteomes" id="UP000030151"/>
    </source>
</evidence>
<evidence type="ECO:0000256" key="17">
    <source>
        <dbReference type="ARBA" id="ARBA00023221"/>
    </source>
</evidence>
<dbReference type="EMBL" id="JELW01000035">
    <property type="protein sequence ID" value="EXU97608.1"/>
    <property type="molecule type" value="Genomic_DNA"/>
</dbReference>
<evidence type="ECO:0000256" key="7">
    <source>
        <dbReference type="ARBA" id="ARBA00022824"/>
    </source>
</evidence>
<dbReference type="eggNOG" id="KOG1158">
    <property type="taxonomic scope" value="Eukaryota"/>
</dbReference>
<evidence type="ECO:0000256" key="12">
    <source>
        <dbReference type="ARBA" id="ARBA00023002"/>
    </source>
</evidence>
<dbReference type="GO" id="GO:0005829">
    <property type="term" value="C:cytosol"/>
    <property type="evidence" value="ECO:0007669"/>
    <property type="project" value="TreeGrafter"/>
</dbReference>
<dbReference type="InterPro" id="IPR001433">
    <property type="entry name" value="OxRdtase_FAD/NAD-bd"/>
</dbReference>
<comment type="caution">
    <text evidence="21">The sequence shown here is derived from an EMBL/GenBank/DDBJ whole genome shotgun (WGS) entry which is preliminary data.</text>
</comment>
<dbReference type="InterPro" id="IPR029039">
    <property type="entry name" value="Flavoprotein-like_sf"/>
</dbReference>
<dbReference type="PIRSF" id="PIRSF000208">
    <property type="entry name" value="P450R"/>
    <property type="match status" value="1"/>
</dbReference>
<dbReference type="PANTHER" id="PTHR19384">
    <property type="entry name" value="NITRIC OXIDE SYNTHASE-RELATED"/>
    <property type="match status" value="1"/>
</dbReference>
<dbReference type="HOGENOM" id="CLU_001570_17_3_1"/>
<dbReference type="PRINTS" id="PR00369">
    <property type="entry name" value="FLAVODOXIN"/>
</dbReference>
<evidence type="ECO:0000256" key="18">
    <source>
        <dbReference type="ARBA" id="ARBA00023797"/>
    </source>
</evidence>
<dbReference type="InterPro" id="IPR001709">
    <property type="entry name" value="Flavoprot_Pyr_Nucl_cyt_Rdtase"/>
</dbReference>
<evidence type="ECO:0000256" key="8">
    <source>
        <dbReference type="ARBA" id="ARBA00022827"/>
    </source>
</evidence>
<evidence type="ECO:0000259" key="20">
    <source>
        <dbReference type="PROSITE" id="PS51384"/>
    </source>
</evidence>
<evidence type="ECO:0000256" key="13">
    <source>
        <dbReference type="ARBA" id="ARBA00023011"/>
    </source>
</evidence>
<proteinExistence type="predicted"/>
<keyword evidence="7" id="KW-0256">Endoplasmic reticulum</keyword>
<gene>
    <name evidence="21" type="ORF">X797_009328</name>
</gene>
<dbReference type="InterPro" id="IPR017938">
    <property type="entry name" value="Riboflavin_synthase-like_b-brl"/>
</dbReference>
<dbReference type="InterPro" id="IPR017927">
    <property type="entry name" value="FAD-bd_FR_type"/>
</dbReference>
<sequence>MSEDSLMDISSEMEMLDADCIIFYGSETGTAESYATRLAADGRGRFGLRTVVANPADYNFDRLDKVASDKTVVFVLATTGDGEPTENATNLFDSVAGEAPALLRLGSSPLQSLQFMIFGLGDSTHDHYNAMARSINHALVRLGATRIGELGEGDDGEGTLEEDFLAWKEKAWAALEHVRVLRRTNPKHVYALDVVEQPCLSKDSSTVYAGEHNEQQLKGCTSGPFDSQNPFIAQVSEIRELFQSPERNCLHLDIDLAGSDLSYHTGDHAAIWPMNPDPEVVRLLNALGLADKQDTVIEMHPRWPMPTLPPSPTTYAALFRHYLDICGAPSRDLVAALAPFAPDATSRAETARLGSRKADFAAQVTRPHMNLARLLDAVGRGRPWDKIPLPLLIQGIPRLRPRYYSISSSSLEHPWRISVTAVVEARPVSGRLFHGLATNYLLALKQATDGHSTYRVAGPRNSLQGGKLPVHIRTSSFRLPADPLCPVIMVGPGTGVAPFRAFIRERMALRLRGTQVGPMMLFFGCRRRGEDFLYEDEFDEARRCLGEGFRLVTAFSREGPDKVYVQHRIGDTAGEVDGLLRRGGHVYVCGEAGGMAREVGRAVARVIAERRGVSLPEAEGVVRDMKAAKVYQVCALRVVSCALLRLAALLLMKEGMADEL</sequence>
<dbReference type="SUPFAM" id="SSF52343">
    <property type="entry name" value="Ferredoxin reductase-like, C-terminal NADP-linked domain"/>
    <property type="match status" value="1"/>
</dbReference>
<dbReference type="InterPro" id="IPR008254">
    <property type="entry name" value="Flavodoxin/NO_synth"/>
</dbReference>
<dbReference type="InterPro" id="IPR001094">
    <property type="entry name" value="Flavdoxin-like"/>
</dbReference>
<dbReference type="InterPro" id="IPR023173">
    <property type="entry name" value="NADPH_Cyt_P450_Rdtase_alpha"/>
</dbReference>
<dbReference type="GO" id="GO:0016126">
    <property type="term" value="P:sterol biosynthetic process"/>
    <property type="evidence" value="ECO:0007669"/>
    <property type="project" value="UniProtKB-KW"/>
</dbReference>
<evidence type="ECO:0000256" key="3">
    <source>
        <dbReference type="ARBA" id="ARBA00022516"/>
    </source>
</evidence>
<evidence type="ECO:0000256" key="6">
    <source>
        <dbReference type="ARBA" id="ARBA00022692"/>
    </source>
</evidence>
<dbReference type="InterPro" id="IPR039261">
    <property type="entry name" value="FNR_nucleotide-bd"/>
</dbReference>
<dbReference type="AlphaFoldDB" id="A0A014P5T2"/>
<dbReference type="Gene3D" id="3.40.50.360">
    <property type="match status" value="1"/>
</dbReference>
<keyword evidence="16" id="KW-1207">Sterol metabolism</keyword>
<name>A0A014P5T2_9HYPO</name>
<keyword evidence="5" id="KW-0288">FMN</keyword>
<keyword evidence="8" id="KW-0274">FAD</keyword>
<keyword evidence="9" id="KW-0521">NADP</keyword>
<evidence type="ECO:0000256" key="4">
    <source>
        <dbReference type="ARBA" id="ARBA00022630"/>
    </source>
</evidence>
<evidence type="ECO:0000256" key="9">
    <source>
        <dbReference type="ARBA" id="ARBA00022857"/>
    </source>
</evidence>
<keyword evidence="3" id="KW-0444">Lipid biosynthesis</keyword>
<keyword evidence="15" id="KW-0472">Membrane</keyword>
<evidence type="ECO:0000256" key="5">
    <source>
        <dbReference type="ARBA" id="ARBA00022643"/>
    </source>
</evidence>
<dbReference type="Pfam" id="PF00258">
    <property type="entry name" value="Flavodoxin_1"/>
    <property type="match status" value="1"/>
</dbReference>
<organism evidence="21 22">
    <name type="scientific">Metarhizium robertsii</name>
    <dbReference type="NCBI Taxonomy" id="568076"/>
    <lineage>
        <taxon>Eukaryota</taxon>
        <taxon>Fungi</taxon>
        <taxon>Dikarya</taxon>
        <taxon>Ascomycota</taxon>
        <taxon>Pezizomycotina</taxon>
        <taxon>Sordariomycetes</taxon>
        <taxon>Hypocreomycetidae</taxon>
        <taxon>Hypocreales</taxon>
        <taxon>Clavicipitaceae</taxon>
        <taxon>Metarhizium</taxon>
    </lineage>
</organism>
<dbReference type="PRINTS" id="PR00371">
    <property type="entry name" value="FPNCR"/>
</dbReference>
<accession>A0A014P5T2</accession>
<dbReference type="Pfam" id="PF00667">
    <property type="entry name" value="FAD_binding_1"/>
    <property type="match status" value="1"/>
</dbReference>
<dbReference type="Gene3D" id="3.40.50.80">
    <property type="entry name" value="Nucleotide-binding domain of ferredoxin-NADP reductase (FNR) module"/>
    <property type="match status" value="1"/>
</dbReference>
<evidence type="ECO:0000256" key="2">
    <source>
        <dbReference type="ARBA" id="ARBA00001974"/>
    </source>
</evidence>
<dbReference type="InterPro" id="IPR003097">
    <property type="entry name" value="CysJ-like_FAD-binding"/>
</dbReference>
<evidence type="ECO:0000313" key="21">
    <source>
        <dbReference type="EMBL" id="EXU97608.1"/>
    </source>
</evidence>
<evidence type="ECO:0000256" key="10">
    <source>
        <dbReference type="ARBA" id="ARBA00022955"/>
    </source>
</evidence>
<dbReference type="FunFam" id="3.40.50.80:FF:000001">
    <property type="entry name" value="NADPH--cytochrome P450 reductase 1"/>
    <property type="match status" value="1"/>
</dbReference>
<dbReference type="InterPro" id="IPR023208">
    <property type="entry name" value="P450R"/>
</dbReference>
<dbReference type="GO" id="GO:0050660">
    <property type="term" value="F:flavin adenine dinucleotide binding"/>
    <property type="evidence" value="ECO:0007669"/>
    <property type="project" value="TreeGrafter"/>
</dbReference>
<dbReference type="PROSITE" id="PS50902">
    <property type="entry name" value="FLAVODOXIN_LIKE"/>
    <property type="match status" value="1"/>
</dbReference>
<evidence type="ECO:0000259" key="19">
    <source>
        <dbReference type="PROSITE" id="PS50902"/>
    </source>
</evidence>
<keyword evidence="13" id="KW-0756">Sterol biosynthesis</keyword>
<keyword evidence="10" id="KW-0752">Steroid biosynthesis</keyword>
<dbReference type="Gene3D" id="2.40.30.10">
    <property type="entry name" value="Translation factors"/>
    <property type="match status" value="2"/>
</dbReference>
<comment type="cofactor">
    <cofactor evidence="2">
        <name>FAD</name>
        <dbReference type="ChEBI" id="CHEBI:57692"/>
    </cofactor>
</comment>
<keyword evidence="11" id="KW-1133">Transmembrane helix</keyword>
<dbReference type="OrthoDB" id="1856718at2759"/>
<keyword evidence="17" id="KW-0753">Steroid metabolism</keyword>
<dbReference type="SUPFAM" id="SSF63380">
    <property type="entry name" value="Riboflavin synthase domain-like"/>
    <property type="match status" value="1"/>
</dbReference>
<evidence type="ECO:0000256" key="1">
    <source>
        <dbReference type="ARBA" id="ARBA00001917"/>
    </source>
</evidence>
<evidence type="ECO:0000256" key="11">
    <source>
        <dbReference type="ARBA" id="ARBA00022989"/>
    </source>
</evidence>
<feature type="domain" description="FAD-binding FR-type" evidence="20">
    <location>
        <begin position="228"/>
        <end position="480"/>
    </location>
</feature>